<evidence type="ECO:0000313" key="2">
    <source>
        <dbReference type="EMBL" id="QJB44122.1"/>
    </source>
</evidence>
<reference evidence="2 3" key="2">
    <citation type="submission" date="2020-04" db="EMBL/GenBank/DDBJ databases">
        <authorList>
            <person name="Fomenkov A."/>
            <person name="Anton B.P."/>
            <person name="Roberts R.J."/>
        </authorList>
    </citation>
    <scope>NUCLEOTIDE SEQUENCE [LARGE SCALE GENOMIC DNA]</scope>
    <source>
        <strain evidence="2 3">CCAP 1403/13f</strain>
    </source>
</reference>
<dbReference type="EMBL" id="CP051206">
    <property type="protein sequence ID" value="QJB44122.1"/>
    <property type="molecule type" value="Genomic_DNA"/>
</dbReference>
<sequence length="65" mass="7327">MSTKSNNASPSPDFSQINRKSGSKTAKIYIAQISQQFKHGYKRTRTTMGSGKTEAIPNRHLQKRM</sequence>
<dbReference type="AlphaFoldDB" id="A0A6H2BX17"/>
<dbReference type="KEGG" id="dfs:HGD76_07885"/>
<organism evidence="2 3">
    <name type="scientific">Dolichospermum flos-aquae CCAP 1403/13F</name>
    <dbReference type="NCBI Taxonomy" id="315271"/>
    <lineage>
        <taxon>Bacteria</taxon>
        <taxon>Bacillati</taxon>
        <taxon>Cyanobacteriota</taxon>
        <taxon>Cyanophyceae</taxon>
        <taxon>Nostocales</taxon>
        <taxon>Aphanizomenonaceae</taxon>
        <taxon>Dolichospermum</taxon>
    </lineage>
</organism>
<name>A0A6H2BX17_DOLFA</name>
<feature type="region of interest" description="Disordered" evidence="1">
    <location>
        <begin position="1"/>
        <end position="23"/>
    </location>
</feature>
<dbReference type="Proteomes" id="UP000502433">
    <property type="component" value="Chromosome"/>
</dbReference>
<gene>
    <name evidence="2" type="ORF">HGD76_07885</name>
</gene>
<feature type="region of interest" description="Disordered" evidence="1">
    <location>
        <begin position="41"/>
        <end position="65"/>
    </location>
</feature>
<evidence type="ECO:0000256" key="1">
    <source>
        <dbReference type="SAM" id="MobiDB-lite"/>
    </source>
</evidence>
<evidence type="ECO:0000313" key="3">
    <source>
        <dbReference type="Proteomes" id="UP000502433"/>
    </source>
</evidence>
<dbReference type="RefSeq" id="WP_168695441.1">
    <property type="nucleotide sequence ID" value="NZ_CP051206.1"/>
</dbReference>
<accession>A0A6H2BX17</accession>
<proteinExistence type="predicted"/>
<reference evidence="2 3" key="1">
    <citation type="submission" date="2020-04" db="EMBL/GenBank/DDBJ databases">
        <title>Genome-Wide Identification of 5-Methylcytosine Sites in Bacterial Genomes By High-Throughput Sequencing of MspJI Restriction Fragments.</title>
        <authorList>
            <person name="Wu V."/>
        </authorList>
    </citation>
    <scope>NUCLEOTIDE SEQUENCE [LARGE SCALE GENOMIC DNA]</scope>
    <source>
        <strain evidence="2 3">CCAP 1403/13f</strain>
    </source>
</reference>
<protein>
    <submittedName>
        <fullName evidence="2">Uncharacterized protein</fullName>
    </submittedName>
</protein>